<dbReference type="Proteomes" id="UP000028012">
    <property type="component" value="Unassembled WGS sequence"/>
</dbReference>
<dbReference type="RefSeq" id="WP_042825204.1">
    <property type="nucleotide sequence ID" value="NZ_KN173626.1"/>
</dbReference>
<evidence type="ECO:0000313" key="1">
    <source>
        <dbReference type="EMBL" id="KGE50372.1"/>
    </source>
</evidence>
<dbReference type="EMBL" id="JPHD02000143">
    <property type="protein sequence ID" value="KGE50372.1"/>
    <property type="molecule type" value="Genomic_DNA"/>
</dbReference>
<evidence type="ECO:0000313" key="2">
    <source>
        <dbReference type="Proteomes" id="UP000028012"/>
    </source>
</evidence>
<comment type="caution">
    <text evidence="1">The sequence shown here is derived from an EMBL/GenBank/DDBJ whole genome shotgun (WGS) entry which is preliminary data.</text>
</comment>
<protein>
    <submittedName>
        <fullName evidence="1">Uncharacterized protein</fullName>
    </submittedName>
</protein>
<dbReference type="AlphaFoldDB" id="A0A098PXF7"/>
<reference evidence="1 2" key="1">
    <citation type="submission" date="2014-09" db="EMBL/GenBank/DDBJ databases">
        <title>A draft genome sequence for Xanthomonas axonopodis pv. vasculorum NCPPB 900.</title>
        <authorList>
            <person name="Harrison J."/>
            <person name="Studholme D.J."/>
        </authorList>
    </citation>
    <scope>NUCLEOTIDE SEQUENCE [LARGE SCALE GENOMIC DNA]</scope>
    <source>
        <strain evidence="1 2">NCPPB 900</strain>
    </source>
</reference>
<accession>A0A098PXF7</accession>
<organism evidence="1 2">
    <name type="scientific">Xanthomonas axonopodis pv. vasculorum</name>
    <dbReference type="NCBI Taxonomy" id="325777"/>
    <lineage>
        <taxon>Bacteria</taxon>
        <taxon>Pseudomonadati</taxon>
        <taxon>Pseudomonadota</taxon>
        <taxon>Gammaproteobacteria</taxon>
        <taxon>Lysobacterales</taxon>
        <taxon>Lysobacteraceae</taxon>
        <taxon>Xanthomonas</taxon>
    </lineage>
</organism>
<gene>
    <name evidence="1" type="ORF">GW15_0221680</name>
</gene>
<sequence length="125" mass="13849">MVTALNALPVALVDSEAHAIWVHIRGRAAVKKSGQGAAFRRVVRADYAGRLRLHSNSPWRPFCPAAGDDQAIKVSLIRVGRILDKTEFDGPEWDRLQKHGLDAFLIEAIATRSFRGAMRRIFGST</sequence>
<proteinExistence type="predicted"/>
<name>A0A098PXF7_9XANT</name>
<dbReference type="STRING" id="325777.GW15_0221680"/>
<dbReference type="HOGENOM" id="CLU_1991768_0_0_6"/>